<protein>
    <submittedName>
        <fullName evidence="12">Uncharacterized protein</fullName>
    </submittedName>
</protein>
<proteinExistence type="predicted"/>
<dbReference type="Proteomes" id="UP000475862">
    <property type="component" value="Unassembled WGS sequence"/>
</dbReference>
<evidence type="ECO:0000256" key="5">
    <source>
        <dbReference type="ARBA" id="ARBA00023015"/>
    </source>
</evidence>
<keyword evidence="3" id="KW-0963">Cytoplasm</keyword>
<sequence length="614" mass="68759">MITAQCTTLLFTGRMRAHPRSGRSIHKPLILCRINNRLRRSLVHIFNLYSAAICHIQAKMFSNLSSWFYGSNATEKSDEVVVTDPCPDSLIEVDENFEPIEIDESDDWVILGKGESELDSKKTDDEGCGGVVDRHSRSSSSCQNEEGWFVTPPPCFTSIGPADMETTPLENLLIEHPSMSVYHSPTVSSVLPEKRSLASIASNSESFDDDTPIVFEAVKCKEKAPKQPKKKTLKKSVPLDEFKIAPEIILGDVPSILPSPVVEVKKAERSQTEMFPVLAPISKPKATSPPAVRSYKEVAASLKRRQPKNDMSETKHVKIESKVEVIESPQPILSLEEETQAVVKVSTPKKVMKKGRKPPCPLPHLMKNESQKSTPKEIIVPKIRAQERLVKLSSFSIIQSDVPKSCKTPKRNATKPVVEKQQKLISNSTVCVEAQKPVSVVDTEEKKKKKVQQKSIVKEVKHEVIESHPITQTAVVRPKCDVIEKRDQKSPVKKENIIIPLTTSIALNSLVSRPEENAYKHELLKRELAMIAGTNKAQKLQAHRETRILSRNQLTHINRVNLMLSASNKRLRRADKNMRPSGANNNPYIGSREKITKDKKIKNSLLIKLPSNKN</sequence>
<evidence type="ECO:0000256" key="6">
    <source>
        <dbReference type="ARBA" id="ARBA00023159"/>
    </source>
</evidence>
<evidence type="ECO:0000256" key="11">
    <source>
        <dbReference type="SAM" id="MobiDB-lite"/>
    </source>
</evidence>
<comment type="subcellular location">
    <subcellularLocation>
        <location evidence="2">Cytoplasm</location>
        <location evidence="2">Cytosol</location>
    </subcellularLocation>
    <subcellularLocation>
        <location evidence="1">Cytoplasmic vesicle</location>
        <location evidence="1">Autophagosome</location>
    </subcellularLocation>
    <subcellularLocation>
        <location evidence="10">Nucleus</location>
        <location evidence="10">Nuclear body</location>
    </subcellularLocation>
</comment>
<dbReference type="GO" id="GO:0045893">
    <property type="term" value="P:positive regulation of DNA-templated transcription"/>
    <property type="evidence" value="ECO:0007669"/>
    <property type="project" value="TreeGrafter"/>
</dbReference>
<keyword evidence="4" id="KW-0072">Autophagy</keyword>
<dbReference type="PANTHER" id="PTHR31671:SF3">
    <property type="entry name" value="DIABETES AND OBESITY REGULATED, ISOFORM G"/>
    <property type="match status" value="1"/>
</dbReference>
<evidence type="ECO:0000256" key="1">
    <source>
        <dbReference type="ARBA" id="ARBA00004419"/>
    </source>
</evidence>
<keyword evidence="5" id="KW-0805">Transcription regulation</keyword>
<dbReference type="EMBL" id="VYZN01000013">
    <property type="protein sequence ID" value="KAE9540800.1"/>
    <property type="molecule type" value="Genomic_DNA"/>
</dbReference>
<keyword evidence="9" id="KW-0968">Cytoplasmic vesicle</keyword>
<name>A0A6G0TYA9_APHGL</name>
<accession>A0A6G0TYA9</accession>
<dbReference type="GO" id="GO:0005776">
    <property type="term" value="C:autophagosome"/>
    <property type="evidence" value="ECO:0007669"/>
    <property type="project" value="UniProtKB-SubCell"/>
</dbReference>
<dbReference type="GO" id="GO:0031410">
    <property type="term" value="C:cytoplasmic vesicle"/>
    <property type="evidence" value="ECO:0007669"/>
    <property type="project" value="UniProtKB-KW"/>
</dbReference>
<keyword evidence="13" id="KW-1185">Reference proteome</keyword>
<keyword evidence="8" id="KW-0539">Nucleus</keyword>
<reference evidence="12 13" key="1">
    <citation type="submission" date="2019-08" db="EMBL/GenBank/DDBJ databases">
        <title>The genome of the soybean aphid Biotype 1, its phylome, world population structure and adaptation to the North American continent.</title>
        <authorList>
            <person name="Giordano R."/>
            <person name="Donthu R.K."/>
            <person name="Hernandez A.G."/>
            <person name="Wright C.L."/>
            <person name="Zimin A.V."/>
        </authorList>
    </citation>
    <scope>NUCLEOTIDE SEQUENCE [LARGE SCALE GENOMIC DNA]</scope>
    <source>
        <tissue evidence="12">Whole aphids</tissue>
    </source>
</reference>
<evidence type="ECO:0000256" key="8">
    <source>
        <dbReference type="ARBA" id="ARBA00023242"/>
    </source>
</evidence>
<dbReference type="PANTHER" id="PTHR31671">
    <property type="entry name" value="DIABETES AND OBESITY REGULATED, ISOFORM G"/>
    <property type="match status" value="1"/>
</dbReference>
<organism evidence="12 13">
    <name type="scientific">Aphis glycines</name>
    <name type="common">Soybean aphid</name>
    <dbReference type="NCBI Taxonomy" id="307491"/>
    <lineage>
        <taxon>Eukaryota</taxon>
        <taxon>Metazoa</taxon>
        <taxon>Ecdysozoa</taxon>
        <taxon>Arthropoda</taxon>
        <taxon>Hexapoda</taxon>
        <taxon>Insecta</taxon>
        <taxon>Pterygota</taxon>
        <taxon>Neoptera</taxon>
        <taxon>Paraneoptera</taxon>
        <taxon>Hemiptera</taxon>
        <taxon>Sternorrhyncha</taxon>
        <taxon>Aphidomorpha</taxon>
        <taxon>Aphidoidea</taxon>
        <taxon>Aphididae</taxon>
        <taxon>Aphidini</taxon>
        <taxon>Aphis</taxon>
        <taxon>Aphis</taxon>
    </lineage>
</organism>
<feature type="region of interest" description="Disordered" evidence="11">
    <location>
        <begin position="575"/>
        <end position="595"/>
    </location>
</feature>
<evidence type="ECO:0000313" key="13">
    <source>
        <dbReference type="Proteomes" id="UP000475862"/>
    </source>
</evidence>
<dbReference type="OrthoDB" id="10041339at2759"/>
<dbReference type="Pfam" id="PF14839">
    <property type="entry name" value="DOR"/>
    <property type="match status" value="1"/>
</dbReference>
<evidence type="ECO:0000256" key="7">
    <source>
        <dbReference type="ARBA" id="ARBA00023163"/>
    </source>
</evidence>
<evidence type="ECO:0000256" key="3">
    <source>
        <dbReference type="ARBA" id="ARBA00022490"/>
    </source>
</evidence>
<gene>
    <name evidence="12" type="ORF">AGLY_004045</name>
</gene>
<keyword evidence="7" id="KW-0804">Transcription</keyword>
<evidence type="ECO:0000256" key="9">
    <source>
        <dbReference type="ARBA" id="ARBA00023329"/>
    </source>
</evidence>
<evidence type="ECO:0000256" key="2">
    <source>
        <dbReference type="ARBA" id="ARBA00004514"/>
    </source>
</evidence>
<comment type="caution">
    <text evidence="12">The sequence shown here is derived from an EMBL/GenBank/DDBJ whole genome shotgun (WGS) entry which is preliminary data.</text>
</comment>
<dbReference type="GO" id="GO:0016604">
    <property type="term" value="C:nuclear body"/>
    <property type="evidence" value="ECO:0007669"/>
    <property type="project" value="UniProtKB-SubCell"/>
</dbReference>
<evidence type="ECO:0000256" key="4">
    <source>
        <dbReference type="ARBA" id="ARBA00023006"/>
    </source>
</evidence>
<evidence type="ECO:0000313" key="12">
    <source>
        <dbReference type="EMBL" id="KAE9540800.1"/>
    </source>
</evidence>
<dbReference type="GO" id="GO:0005829">
    <property type="term" value="C:cytosol"/>
    <property type="evidence" value="ECO:0007669"/>
    <property type="project" value="UniProtKB-SubCell"/>
</dbReference>
<dbReference type="AlphaFoldDB" id="A0A6G0TYA9"/>
<keyword evidence="6" id="KW-0010">Activator</keyword>
<feature type="region of interest" description="Disordered" evidence="11">
    <location>
        <begin position="119"/>
        <end position="145"/>
    </location>
</feature>
<dbReference type="InterPro" id="IPR029431">
    <property type="entry name" value="TP53INP"/>
</dbReference>
<feature type="region of interest" description="Disordered" evidence="11">
    <location>
        <begin position="347"/>
        <end position="375"/>
    </location>
</feature>
<evidence type="ECO:0000256" key="10">
    <source>
        <dbReference type="ARBA" id="ARBA00034306"/>
    </source>
</evidence>
<dbReference type="GO" id="GO:0000045">
    <property type="term" value="P:autophagosome assembly"/>
    <property type="evidence" value="ECO:0007669"/>
    <property type="project" value="TreeGrafter"/>
</dbReference>